<protein>
    <submittedName>
        <fullName evidence="3">ThuA domain-containing protein</fullName>
    </submittedName>
</protein>
<dbReference type="InterPro" id="IPR029010">
    <property type="entry name" value="ThuA-like"/>
</dbReference>
<evidence type="ECO:0000313" key="3">
    <source>
        <dbReference type="EMBL" id="ASY46318.1"/>
    </source>
</evidence>
<keyword evidence="1" id="KW-0732">Signal</keyword>
<feature type="chain" id="PRO_5012851877" evidence="1">
    <location>
        <begin position="25"/>
        <end position="368"/>
    </location>
</feature>
<sequence>MLIRQAFLGCVAALASISAMPAIAKPVIDCPLRDMPFSTATPLIDILRSPAARSVVDKVVPGRIDTLPPFFTGTTPPSFSAILSLREAVGMLQIKPDKVAAIEAELRALPLTDAEKAARCARYDNDVPTFALPAGRPRLLLFEKINGFRDGPSVDAARKALLGMAKRMGWSMVVTDKGGAFNPGTLRTFDAVIWNNVSGDVLTLSQRKALQAYLARGGGFVGMHGTAGDPVYFWDWYADRLIGARFKGHPSNPQFQEARIAVNKAHPLASALPAEWRMTDEWYSFGTNPRAAGADVLLTLDESSYKLADGLRMGDHPLAWTNCIGKGRIFYSAIGHLPESYSQAQHVSLLESAIGWAANRNAPCRAKG</sequence>
<evidence type="ECO:0000256" key="1">
    <source>
        <dbReference type="SAM" id="SignalP"/>
    </source>
</evidence>
<organism evidence="3 4">
    <name type="scientific">Sphingobium xenophagum</name>
    <dbReference type="NCBI Taxonomy" id="121428"/>
    <lineage>
        <taxon>Bacteria</taxon>
        <taxon>Pseudomonadati</taxon>
        <taxon>Pseudomonadota</taxon>
        <taxon>Alphaproteobacteria</taxon>
        <taxon>Sphingomonadales</taxon>
        <taxon>Sphingomonadaceae</taxon>
        <taxon>Sphingobium</taxon>
    </lineage>
</organism>
<dbReference type="Gene3D" id="3.40.50.880">
    <property type="match status" value="1"/>
</dbReference>
<feature type="domain" description="ThuA-like" evidence="2">
    <location>
        <begin position="138"/>
        <end position="357"/>
    </location>
</feature>
<dbReference type="AlphaFoldDB" id="A0A249MYA6"/>
<dbReference type="PANTHER" id="PTHR40469">
    <property type="entry name" value="SECRETED GLYCOSYL HYDROLASE"/>
    <property type="match status" value="1"/>
</dbReference>
<dbReference type="InterPro" id="IPR029062">
    <property type="entry name" value="Class_I_gatase-like"/>
</dbReference>
<reference evidence="3 4" key="1">
    <citation type="submission" date="2017-08" db="EMBL/GenBank/DDBJ databases">
        <title>Whole Genome Sequence of Sphingobium hydrophobicum C1: Insights into Adaption to the Electronic-waste Contaminated Sediment.</title>
        <authorList>
            <person name="Song D."/>
            <person name="Chen X."/>
            <person name="Xu M."/>
        </authorList>
    </citation>
    <scope>NUCLEOTIDE SEQUENCE [LARGE SCALE GENOMIC DNA]</scope>
    <source>
        <strain evidence="3 4">C1</strain>
    </source>
</reference>
<gene>
    <name evidence="3" type="ORF">CJD35_17790</name>
</gene>
<dbReference type="SUPFAM" id="SSF52317">
    <property type="entry name" value="Class I glutamine amidotransferase-like"/>
    <property type="match status" value="1"/>
</dbReference>
<dbReference type="Pfam" id="PF06283">
    <property type="entry name" value="ThuA"/>
    <property type="match status" value="1"/>
</dbReference>
<evidence type="ECO:0000259" key="2">
    <source>
        <dbReference type="Pfam" id="PF06283"/>
    </source>
</evidence>
<proteinExistence type="predicted"/>
<dbReference type="Proteomes" id="UP000217141">
    <property type="component" value="Chromosome II"/>
</dbReference>
<feature type="signal peptide" evidence="1">
    <location>
        <begin position="1"/>
        <end position="24"/>
    </location>
</feature>
<dbReference type="PANTHER" id="PTHR40469:SF2">
    <property type="entry name" value="GALACTOSE-BINDING DOMAIN-LIKE SUPERFAMILY PROTEIN"/>
    <property type="match status" value="1"/>
</dbReference>
<dbReference type="EMBL" id="CP022746">
    <property type="protein sequence ID" value="ASY46318.1"/>
    <property type="molecule type" value="Genomic_DNA"/>
</dbReference>
<accession>A0A249MYA6</accession>
<name>A0A249MYA6_SPHXE</name>
<evidence type="ECO:0000313" key="4">
    <source>
        <dbReference type="Proteomes" id="UP000217141"/>
    </source>
</evidence>
<dbReference type="RefSeq" id="WP_017183411.1">
    <property type="nucleotide sequence ID" value="NZ_CP022746.1"/>
</dbReference>
<dbReference type="KEGG" id="shyd:CJD35_17790"/>